<evidence type="ECO:0000313" key="3">
    <source>
        <dbReference type="Proteomes" id="UP000031549"/>
    </source>
</evidence>
<name>A0A846H3U0_9CYAN</name>
<dbReference type="AlphaFoldDB" id="A0A846H3U0"/>
<keyword evidence="3" id="KW-1185">Reference proteome</keyword>
<dbReference type="Pfam" id="PF10989">
    <property type="entry name" value="DUF2808"/>
    <property type="match status" value="1"/>
</dbReference>
<proteinExistence type="predicted"/>
<dbReference type="RefSeq" id="WP_039744653.1">
    <property type="nucleotide sequence ID" value="NZ_JTCM02000005.1"/>
</dbReference>
<feature type="chain" id="PRO_5033067337" evidence="1">
    <location>
        <begin position="25"/>
        <end position="161"/>
    </location>
</feature>
<protein>
    <submittedName>
        <fullName evidence="2">DUF2808 domain-containing protein</fullName>
    </submittedName>
</protein>
<dbReference type="Proteomes" id="UP000031549">
    <property type="component" value="Unassembled WGS sequence"/>
</dbReference>
<accession>A0A846H3U0</accession>
<dbReference type="InterPro" id="IPR021256">
    <property type="entry name" value="DUF2808"/>
</dbReference>
<gene>
    <name evidence="2" type="ORF">PI95_004090</name>
</gene>
<keyword evidence="1" id="KW-0732">Signal</keyword>
<dbReference type="EMBL" id="JTCM02000005">
    <property type="protein sequence ID" value="NEU71783.1"/>
    <property type="molecule type" value="Genomic_DNA"/>
</dbReference>
<feature type="signal peptide" evidence="1">
    <location>
        <begin position="1"/>
        <end position="24"/>
    </location>
</feature>
<evidence type="ECO:0000313" key="2">
    <source>
        <dbReference type="EMBL" id="NEU71783.1"/>
    </source>
</evidence>
<sequence length="161" mass="17929">MKKALICAAAFTLTVAVSMPGTYAKYTRESGNFPHIVNLSEFPQGIKHWRILRHTLKLEIPQQSKAVYQLNIEAPENIVVRNNIDVSDQSGKKIDTKITINDKKVILLFAEPVAPGTMLTIEMNNVKKTRVTSGEKLYNISAFLVGINAELPIGVVRLRVN</sequence>
<evidence type="ECO:0000256" key="1">
    <source>
        <dbReference type="SAM" id="SignalP"/>
    </source>
</evidence>
<organism evidence="2 3">
    <name type="scientific">Hassallia byssoidea VB512170</name>
    <dbReference type="NCBI Taxonomy" id="1304833"/>
    <lineage>
        <taxon>Bacteria</taxon>
        <taxon>Bacillati</taxon>
        <taxon>Cyanobacteriota</taxon>
        <taxon>Cyanophyceae</taxon>
        <taxon>Nostocales</taxon>
        <taxon>Tolypothrichaceae</taxon>
        <taxon>Hassallia</taxon>
    </lineage>
</organism>
<comment type="caution">
    <text evidence="2">The sequence shown here is derived from an EMBL/GenBank/DDBJ whole genome shotgun (WGS) entry which is preliminary data.</text>
</comment>
<reference evidence="2 3" key="1">
    <citation type="journal article" date="2015" name="Genome Announc.">
        <title>Draft Genome Sequence of Cyanobacterium Hassallia byssoidea Strain VB512170, Isolated from Monuments in India.</title>
        <authorList>
            <person name="Singh D."/>
            <person name="Chandrababunaidu M.M."/>
            <person name="Panda A."/>
            <person name="Sen D."/>
            <person name="Bhattacharyya S."/>
            <person name="Adhikary S.P."/>
            <person name="Tripathy S."/>
        </authorList>
    </citation>
    <scope>NUCLEOTIDE SEQUENCE [LARGE SCALE GENOMIC DNA]</scope>
    <source>
        <strain evidence="2 3">VB512170</strain>
    </source>
</reference>